<dbReference type="SUPFAM" id="SSF54928">
    <property type="entry name" value="RNA-binding domain, RBD"/>
    <property type="match status" value="1"/>
</dbReference>
<evidence type="ECO:0000313" key="5">
    <source>
        <dbReference type="EMBL" id="KIW34672.1"/>
    </source>
</evidence>
<gene>
    <name evidence="5" type="ORF">PV07_01439</name>
</gene>
<proteinExistence type="predicted"/>
<dbReference type="RefSeq" id="XP_016254888.1">
    <property type="nucleotide sequence ID" value="XM_016387960.1"/>
</dbReference>
<evidence type="ECO:0000256" key="2">
    <source>
        <dbReference type="SAM" id="MobiDB-lite"/>
    </source>
</evidence>
<feature type="domain" description="YTH" evidence="4">
    <location>
        <begin position="169"/>
        <end position="304"/>
    </location>
</feature>
<dbReference type="InterPro" id="IPR000504">
    <property type="entry name" value="RRM_dom"/>
</dbReference>
<protein>
    <recommendedName>
        <fullName evidence="7">YTH domain-containing protein</fullName>
    </recommendedName>
</protein>
<dbReference type="SMART" id="SM00360">
    <property type="entry name" value="RRM"/>
    <property type="match status" value="1"/>
</dbReference>
<dbReference type="Pfam" id="PF25701">
    <property type="entry name" value="RRM_YTH1"/>
    <property type="match status" value="1"/>
</dbReference>
<evidence type="ECO:0000313" key="6">
    <source>
        <dbReference type="Proteomes" id="UP000054466"/>
    </source>
</evidence>
<dbReference type="GO" id="GO:0005654">
    <property type="term" value="C:nucleoplasm"/>
    <property type="evidence" value="ECO:0007669"/>
    <property type="project" value="TreeGrafter"/>
</dbReference>
<evidence type="ECO:0000259" key="4">
    <source>
        <dbReference type="PROSITE" id="PS50882"/>
    </source>
</evidence>
<keyword evidence="1" id="KW-0694">RNA-binding</keyword>
<dbReference type="InterPro" id="IPR035979">
    <property type="entry name" value="RBD_domain_sf"/>
</dbReference>
<dbReference type="InterPro" id="IPR057720">
    <property type="entry name" value="RRM_YTH1"/>
</dbReference>
<dbReference type="InterPro" id="IPR007275">
    <property type="entry name" value="YTH_domain"/>
</dbReference>
<dbReference type="STRING" id="569365.A0A0D2BAS0"/>
<dbReference type="PROSITE" id="PS50102">
    <property type="entry name" value="RRM"/>
    <property type="match status" value="1"/>
</dbReference>
<dbReference type="GO" id="GO:0003729">
    <property type="term" value="F:mRNA binding"/>
    <property type="evidence" value="ECO:0007669"/>
    <property type="project" value="TreeGrafter"/>
</dbReference>
<dbReference type="GO" id="GO:0000381">
    <property type="term" value="P:regulation of alternative mRNA splicing, via spliceosome"/>
    <property type="evidence" value="ECO:0007669"/>
    <property type="project" value="TreeGrafter"/>
</dbReference>
<organism evidence="5 6">
    <name type="scientific">Cladophialophora immunda</name>
    <dbReference type="NCBI Taxonomy" id="569365"/>
    <lineage>
        <taxon>Eukaryota</taxon>
        <taxon>Fungi</taxon>
        <taxon>Dikarya</taxon>
        <taxon>Ascomycota</taxon>
        <taxon>Pezizomycotina</taxon>
        <taxon>Eurotiomycetes</taxon>
        <taxon>Chaetothyriomycetidae</taxon>
        <taxon>Chaetothyriales</taxon>
        <taxon>Herpotrichiellaceae</taxon>
        <taxon>Cladophialophora</taxon>
    </lineage>
</organism>
<dbReference type="GO" id="GO:1990247">
    <property type="term" value="F:N6-methyladenosine-containing RNA reader activity"/>
    <property type="evidence" value="ECO:0007669"/>
    <property type="project" value="TreeGrafter"/>
</dbReference>
<dbReference type="GO" id="GO:0000398">
    <property type="term" value="P:mRNA splicing, via spliceosome"/>
    <property type="evidence" value="ECO:0007669"/>
    <property type="project" value="TreeGrafter"/>
</dbReference>
<dbReference type="PROSITE" id="PS50882">
    <property type="entry name" value="YTH"/>
    <property type="match status" value="1"/>
</dbReference>
<feature type="domain" description="RRM" evidence="3">
    <location>
        <begin position="39"/>
        <end position="126"/>
    </location>
</feature>
<keyword evidence="6" id="KW-1185">Reference proteome</keyword>
<accession>A0A0D2BAS0</accession>
<dbReference type="Proteomes" id="UP000054466">
    <property type="component" value="Unassembled WGS sequence"/>
</dbReference>
<dbReference type="InterPro" id="IPR045168">
    <property type="entry name" value="YTH_prot"/>
</dbReference>
<dbReference type="CDD" id="cd00590">
    <property type="entry name" value="RRM_SF"/>
    <property type="match status" value="1"/>
</dbReference>
<dbReference type="Gene3D" id="3.30.70.330">
    <property type="match status" value="1"/>
</dbReference>
<feature type="region of interest" description="Disordered" evidence="2">
    <location>
        <begin position="256"/>
        <end position="290"/>
    </location>
</feature>
<dbReference type="PANTHER" id="PTHR12357:SF3">
    <property type="entry name" value="YTH DOMAIN-CONTAINING PROTEIN 1"/>
    <property type="match status" value="1"/>
</dbReference>
<dbReference type="VEuPathDB" id="FungiDB:PV07_01439"/>
<dbReference type="EMBL" id="KN847040">
    <property type="protein sequence ID" value="KIW34672.1"/>
    <property type="molecule type" value="Genomic_DNA"/>
</dbReference>
<reference evidence="5 6" key="1">
    <citation type="submission" date="2015-01" db="EMBL/GenBank/DDBJ databases">
        <title>The Genome Sequence of Cladophialophora immunda CBS83496.</title>
        <authorList>
            <consortium name="The Broad Institute Genomics Platform"/>
            <person name="Cuomo C."/>
            <person name="de Hoog S."/>
            <person name="Gorbushina A."/>
            <person name="Stielow B."/>
            <person name="Teixiera M."/>
            <person name="Abouelleil A."/>
            <person name="Chapman S.B."/>
            <person name="Priest M."/>
            <person name="Young S.K."/>
            <person name="Wortman J."/>
            <person name="Nusbaum C."/>
            <person name="Birren B."/>
        </authorList>
    </citation>
    <scope>NUCLEOTIDE SEQUENCE [LARGE SCALE GENOMIC DNA]</scope>
    <source>
        <strain evidence="5 6">CBS 83496</strain>
    </source>
</reference>
<name>A0A0D2BAS0_9EURO</name>
<evidence type="ECO:0000259" key="3">
    <source>
        <dbReference type="PROSITE" id="PS50102"/>
    </source>
</evidence>
<dbReference type="Pfam" id="PF04146">
    <property type="entry name" value="YTH"/>
    <property type="match status" value="1"/>
</dbReference>
<sequence>MQSCPLKLRMDYCGSCRHGTDLSPPRRPNTHTSRYQGEFALWVGNIPPNTTIMSLRDYFSEPSPWDLLSVSYNPDARYAFVNFSAESARLSAIRQAASRLFEGRRLDCRIRHESRGRSTKVNYGLNNNGNKGLHSRSGPICCDRAKSLRSKVEEFAHFPEAERSSWGKEKYFILKSFSLEALYQSLETGRWHVPKRHVERLNHAFQTASKVYLIFSVNGSGCFFGYATMRSEIRVEEEDLIPFDDEVHVMSHHDIEVEDDSGSSQPEVESDVQPMARSRTESLVSSDSAASSSLSLASTGSVIYQPERRRIIWQASWPRRTIRESPSIEEDLQTASPGVASSSFANISPIESHSKPRSAGQSGGITCPPSTLNLNPTDPPDATGTTAKQAPVAPLVLLPSPSSSTESLFHTVPEDTSADPSFLATLDRFSSPCRIKWLCAQSLPFAAVRGLTNPWNADKEVHVARNVTPMEPGVAAALLDCWAAGPAPGTGEKMEVRSFSLHPR</sequence>
<dbReference type="Gene3D" id="3.10.590.10">
    <property type="entry name" value="ph1033 like domains"/>
    <property type="match status" value="2"/>
</dbReference>
<dbReference type="OrthoDB" id="306690at2759"/>
<dbReference type="PANTHER" id="PTHR12357">
    <property type="entry name" value="YTH YT521-B HOMOLOGY DOMAIN-CONTAINING"/>
    <property type="match status" value="1"/>
</dbReference>
<dbReference type="AlphaFoldDB" id="A0A0D2BAS0"/>
<feature type="region of interest" description="Disordered" evidence="2">
    <location>
        <begin position="324"/>
        <end position="370"/>
    </location>
</feature>
<dbReference type="GeneID" id="27340633"/>
<evidence type="ECO:0008006" key="7">
    <source>
        <dbReference type="Google" id="ProtNLM"/>
    </source>
</evidence>
<evidence type="ECO:0000256" key="1">
    <source>
        <dbReference type="PROSITE-ProRule" id="PRU00176"/>
    </source>
</evidence>
<dbReference type="CDD" id="cd21134">
    <property type="entry name" value="YTH"/>
    <property type="match status" value="1"/>
</dbReference>
<dbReference type="InterPro" id="IPR012677">
    <property type="entry name" value="Nucleotide-bd_a/b_plait_sf"/>
</dbReference>
<feature type="compositionally biased region" description="Polar residues" evidence="2">
    <location>
        <begin position="333"/>
        <end position="351"/>
    </location>
</feature>